<evidence type="ECO:0000259" key="8">
    <source>
        <dbReference type="Pfam" id="PF12038"/>
    </source>
</evidence>
<dbReference type="GO" id="GO:0016438">
    <property type="term" value="F:tRNA-queuosine(34) beta-mannosyltransferase activity"/>
    <property type="evidence" value="ECO:0007669"/>
    <property type="project" value="UniProtKB-EC"/>
</dbReference>
<keyword evidence="3 9" id="KW-0808">Transferase</keyword>
<reference evidence="9 10" key="1">
    <citation type="submission" date="2016-10" db="EMBL/GenBank/DDBJ databases">
        <authorList>
            <person name="de Groot N.N."/>
        </authorList>
    </citation>
    <scope>NUCLEOTIDE SEQUENCE [LARGE SCALE GENOMIC DNA]</scope>
    <source>
        <strain evidence="9 10">DSM 12130</strain>
    </source>
</reference>
<feature type="domain" description="tRNA-queuosine alpha-mannosyltransferase N-terminal" evidence="8">
    <location>
        <begin position="4"/>
        <end position="177"/>
    </location>
</feature>
<sequence>MKRTLVIEPYYGGSHKQFLKGLSNHITGNYCFFTLPARKWKMRMQLGAQWAVEQLEKLDQEDRYFDTVLCSTFMDVAVFNALCAKVAGWNPNTTVLLYFHENQFAYPAQVEDPSFFQFASINFNSALAADRIAFNSTFNRDSFFHGCEKIIRKVSDIRLVNTLDRLKGKAVVLYPGIDLDALDRCAKHHKAQRTTPVVVWNHRWEHDKNPDEFFSVLTRLQLKNVKFELILLGQSFTSLPPCFTGAKKTFCRELIHCGFVPSYDEYVGLLSRGTVVVSTSLHEFYGISVIEAVRAGCRPLLPQRLSYPELFDNKFLYKEGTLESELEKILNDNLLISQKESREMTEQFGWNALRKDYRSWMGVD</sequence>
<evidence type="ECO:0000313" key="9">
    <source>
        <dbReference type="EMBL" id="SDP18027.1"/>
    </source>
</evidence>
<dbReference type="InterPro" id="IPR022701">
    <property type="entry name" value="QTMAN_N"/>
</dbReference>
<protein>
    <recommendedName>
        <fullName evidence="5">tRNA-queuosine alpha-mannosyltransferase</fullName>
        <ecNumber evidence="4">2.4.1.110</ecNumber>
    </recommendedName>
</protein>
<keyword evidence="10" id="KW-1185">Reference proteome</keyword>
<evidence type="ECO:0000256" key="6">
    <source>
        <dbReference type="ARBA" id="ARBA00048439"/>
    </source>
</evidence>
<comment type="similarity">
    <text evidence="1">Belongs to the glycosyltransferase group 1 family. Glycosyltransferase 4 subfamily.</text>
</comment>
<dbReference type="EC" id="2.4.1.110" evidence="4"/>
<dbReference type="EMBL" id="FNJI01000012">
    <property type="protein sequence ID" value="SDP18027.1"/>
    <property type="molecule type" value="Genomic_DNA"/>
</dbReference>
<dbReference type="InterPro" id="IPR001296">
    <property type="entry name" value="Glyco_trans_1"/>
</dbReference>
<evidence type="ECO:0000259" key="7">
    <source>
        <dbReference type="Pfam" id="PF00534"/>
    </source>
</evidence>
<dbReference type="Proteomes" id="UP000199073">
    <property type="component" value="Unassembled WGS sequence"/>
</dbReference>
<dbReference type="InterPro" id="IPR051862">
    <property type="entry name" value="GT-like_domain_containing_1"/>
</dbReference>
<evidence type="ECO:0000256" key="5">
    <source>
        <dbReference type="ARBA" id="ARBA00044539"/>
    </source>
</evidence>
<organism evidence="9 10">
    <name type="scientific">Desulforhopalus singaporensis</name>
    <dbReference type="NCBI Taxonomy" id="91360"/>
    <lineage>
        <taxon>Bacteria</taxon>
        <taxon>Pseudomonadati</taxon>
        <taxon>Thermodesulfobacteriota</taxon>
        <taxon>Desulfobulbia</taxon>
        <taxon>Desulfobulbales</taxon>
        <taxon>Desulfocapsaceae</taxon>
        <taxon>Desulforhopalus</taxon>
    </lineage>
</organism>
<proteinExistence type="inferred from homology"/>
<dbReference type="Gene3D" id="3.40.50.2000">
    <property type="entry name" value="Glycogen Phosphorylase B"/>
    <property type="match status" value="1"/>
</dbReference>
<gene>
    <name evidence="9" type="ORF">SAMN05660330_02014</name>
</gene>
<dbReference type="Pfam" id="PF00534">
    <property type="entry name" value="Glycos_transf_1"/>
    <property type="match status" value="1"/>
</dbReference>
<comment type="catalytic activity">
    <reaction evidence="6">
        <text>queuosine(34) in tRNA(Asp) + GDP-alpha-D-mannose = O-4''-alpha-D-mannosylqueuosine(34) in tRNA(Asp) + GDP + H(+)</text>
        <dbReference type="Rhea" id="RHEA:12885"/>
        <dbReference type="Rhea" id="RHEA-COMP:18572"/>
        <dbReference type="Rhea" id="RHEA-COMP:18581"/>
        <dbReference type="ChEBI" id="CHEBI:15378"/>
        <dbReference type="ChEBI" id="CHEBI:57527"/>
        <dbReference type="ChEBI" id="CHEBI:58189"/>
        <dbReference type="ChEBI" id="CHEBI:194431"/>
        <dbReference type="ChEBI" id="CHEBI:194442"/>
        <dbReference type="EC" id="2.4.1.110"/>
    </reaction>
    <physiologicalReaction direction="left-to-right" evidence="6">
        <dbReference type="Rhea" id="RHEA:12886"/>
    </physiologicalReaction>
</comment>
<dbReference type="PANTHER" id="PTHR13615">
    <property type="entry name" value="GLYCOSYLTRANSFERASE-LIKE 1"/>
    <property type="match status" value="1"/>
</dbReference>
<dbReference type="AlphaFoldDB" id="A0A1H0QL34"/>
<dbReference type="OrthoDB" id="9792163at2"/>
<feature type="domain" description="Glycosyl transferase family 1" evidence="7">
    <location>
        <begin position="190"/>
        <end position="339"/>
    </location>
</feature>
<evidence type="ECO:0000256" key="4">
    <source>
        <dbReference type="ARBA" id="ARBA00044517"/>
    </source>
</evidence>
<dbReference type="SUPFAM" id="SSF53756">
    <property type="entry name" value="UDP-Glycosyltransferase/glycogen phosphorylase"/>
    <property type="match status" value="1"/>
</dbReference>
<dbReference type="RefSeq" id="WP_092222396.1">
    <property type="nucleotide sequence ID" value="NZ_FNJI01000012.1"/>
</dbReference>
<evidence type="ECO:0000256" key="2">
    <source>
        <dbReference type="ARBA" id="ARBA00022676"/>
    </source>
</evidence>
<dbReference type="STRING" id="91360.SAMN05660330_02014"/>
<accession>A0A1H0QL34</accession>
<evidence type="ECO:0000256" key="1">
    <source>
        <dbReference type="ARBA" id="ARBA00009481"/>
    </source>
</evidence>
<evidence type="ECO:0000256" key="3">
    <source>
        <dbReference type="ARBA" id="ARBA00022679"/>
    </source>
</evidence>
<dbReference type="Pfam" id="PF12038">
    <property type="entry name" value="QTMAN_N"/>
    <property type="match status" value="1"/>
</dbReference>
<dbReference type="PANTHER" id="PTHR13615:SF3">
    <property type="entry name" value="GLYCOSYLTRANSFERASE-LIKE DOMAIN-CONTAINING PROTEIN 1"/>
    <property type="match status" value="1"/>
</dbReference>
<name>A0A1H0QL34_9BACT</name>
<evidence type="ECO:0000313" key="10">
    <source>
        <dbReference type="Proteomes" id="UP000199073"/>
    </source>
</evidence>
<keyword evidence="2" id="KW-0328">Glycosyltransferase</keyword>